<accession>V9IGP5</accession>
<organism evidence="2">
    <name type="scientific">Apis cerana</name>
    <name type="common">Indian honeybee</name>
    <dbReference type="NCBI Taxonomy" id="7461"/>
    <lineage>
        <taxon>Eukaryota</taxon>
        <taxon>Metazoa</taxon>
        <taxon>Ecdysozoa</taxon>
        <taxon>Arthropoda</taxon>
        <taxon>Hexapoda</taxon>
        <taxon>Insecta</taxon>
        <taxon>Pterygota</taxon>
        <taxon>Neoptera</taxon>
        <taxon>Endopterygota</taxon>
        <taxon>Hymenoptera</taxon>
        <taxon>Apocrita</taxon>
        <taxon>Aculeata</taxon>
        <taxon>Apoidea</taxon>
        <taxon>Anthophila</taxon>
        <taxon>Apidae</taxon>
        <taxon>Apis</taxon>
    </lineage>
</organism>
<dbReference type="InterPro" id="IPR057286">
    <property type="entry name" value="PUA_NSUN2"/>
</dbReference>
<dbReference type="InterPro" id="IPR023267">
    <property type="entry name" value="RCMT"/>
</dbReference>
<keyword evidence="2" id="KW-0808">Transferase</keyword>
<dbReference type="AlphaFoldDB" id="V9IGP5"/>
<protein>
    <submittedName>
        <fullName evidence="2">tRNA (Cytosine-5-)-methyltransferase</fullName>
    </submittedName>
</protein>
<dbReference type="PANTHER" id="PTHR22808:SF1">
    <property type="entry name" value="RNA CYTOSINE-C(5)-METHYLTRANSFERASE NSUN2-RELATED"/>
    <property type="match status" value="1"/>
</dbReference>
<dbReference type="GO" id="GO:0005634">
    <property type="term" value="C:nucleus"/>
    <property type="evidence" value="ECO:0007669"/>
    <property type="project" value="TreeGrafter"/>
</dbReference>
<evidence type="ECO:0000313" key="2">
    <source>
        <dbReference type="EMBL" id="AEY59494.1"/>
    </source>
</evidence>
<dbReference type="GO" id="GO:0016428">
    <property type="term" value="F:tRNA (cytidine-5-)-methyltransferase activity"/>
    <property type="evidence" value="ECO:0007669"/>
    <property type="project" value="TreeGrafter"/>
</dbReference>
<evidence type="ECO:0000259" key="1">
    <source>
        <dbReference type="Pfam" id="PF25378"/>
    </source>
</evidence>
<feature type="domain" description="RNA cytosine-C(5)-methyltransferase NSUN2-like PUA" evidence="1">
    <location>
        <begin position="23"/>
        <end position="109"/>
    </location>
</feature>
<gene>
    <name evidence="2" type="ORF">ACCB02903</name>
</gene>
<dbReference type="GO" id="GO:0030488">
    <property type="term" value="P:tRNA methylation"/>
    <property type="evidence" value="ECO:0007669"/>
    <property type="project" value="TreeGrafter"/>
</dbReference>
<dbReference type="PANTHER" id="PTHR22808">
    <property type="entry name" value="NCL1 YEAST -RELATED NOL1/NOP2/FMU SUN DOMAIN-CONTAINING"/>
    <property type="match status" value="1"/>
</dbReference>
<sequence>MDCPFRLAQEGIQVIIKYIGNSRKIRISKDDLIMLLQNNNPNTPPEIVKLNPETQERLQNLATGSCILMYEEEGTENPLKLQMVGWRGTMSLRAYVPIHDAIHYLRLLGADCSKFGMYFLEIYIKYIFVDLK</sequence>
<proteinExistence type="evidence at transcript level"/>
<reference evidence="2" key="1">
    <citation type="submission" date="2011-11" db="EMBL/GenBank/DDBJ databases">
        <title>Decoding the brain transcriptome of the Eastern honeybee (Apis cerana) based on pyrosequencing.</title>
        <authorList>
            <person name="Sun L."/>
            <person name="Zheng H."/>
            <person name="Wang Y."/>
            <person name="Xie X."/>
            <person name="Zhu Y."/>
            <person name="Gu W."/>
            <person name="Wang S."/>
        </authorList>
    </citation>
    <scope>NUCLEOTIDE SEQUENCE</scope>
    <source>
        <tissue evidence="2">Brain</tissue>
    </source>
</reference>
<keyword evidence="2" id="KW-0489">Methyltransferase</keyword>
<dbReference type="EMBL" id="JR041696">
    <property type="protein sequence ID" value="AEY59494.1"/>
    <property type="molecule type" value="mRNA"/>
</dbReference>
<dbReference type="Pfam" id="PF25378">
    <property type="entry name" value="PUA_NSUN2"/>
    <property type="match status" value="1"/>
</dbReference>
<dbReference type="GO" id="GO:0005737">
    <property type="term" value="C:cytoplasm"/>
    <property type="evidence" value="ECO:0007669"/>
    <property type="project" value="TreeGrafter"/>
</dbReference>
<name>V9IGP5_APICE</name>
<dbReference type="GO" id="GO:0000049">
    <property type="term" value="F:tRNA binding"/>
    <property type="evidence" value="ECO:0007669"/>
    <property type="project" value="TreeGrafter"/>
</dbReference>